<keyword evidence="3" id="KW-1185">Reference proteome</keyword>
<dbReference type="EMBL" id="SFCI01000747">
    <property type="protein sequence ID" value="TFY78110.1"/>
    <property type="molecule type" value="Genomic_DNA"/>
</dbReference>
<evidence type="ECO:0000256" key="1">
    <source>
        <dbReference type="SAM" id="Phobius"/>
    </source>
</evidence>
<feature type="transmembrane region" description="Helical" evidence="1">
    <location>
        <begin position="20"/>
        <end position="39"/>
    </location>
</feature>
<reference evidence="2 3" key="1">
    <citation type="submission" date="2019-02" db="EMBL/GenBank/DDBJ databases">
        <title>Genome sequencing of the rare red list fungi Hericium alpestre (H. flagellum).</title>
        <authorList>
            <person name="Buettner E."/>
            <person name="Kellner H."/>
        </authorList>
    </citation>
    <scope>NUCLEOTIDE SEQUENCE [LARGE SCALE GENOMIC DNA]</scope>
    <source>
        <strain evidence="2 3">DSM 108284</strain>
    </source>
</reference>
<protein>
    <submittedName>
        <fullName evidence="2">Uncharacterized protein</fullName>
    </submittedName>
</protein>
<evidence type="ECO:0000313" key="2">
    <source>
        <dbReference type="EMBL" id="TFY78110.1"/>
    </source>
</evidence>
<accession>A0A4Y9ZVC5</accession>
<gene>
    <name evidence="2" type="ORF">EWM64_g5903</name>
</gene>
<dbReference type="AlphaFoldDB" id="A0A4Y9ZVC5"/>
<organism evidence="2 3">
    <name type="scientific">Hericium alpestre</name>
    <dbReference type="NCBI Taxonomy" id="135208"/>
    <lineage>
        <taxon>Eukaryota</taxon>
        <taxon>Fungi</taxon>
        <taxon>Dikarya</taxon>
        <taxon>Basidiomycota</taxon>
        <taxon>Agaricomycotina</taxon>
        <taxon>Agaricomycetes</taxon>
        <taxon>Russulales</taxon>
        <taxon>Hericiaceae</taxon>
        <taxon>Hericium</taxon>
    </lineage>
</organism>
<keyword evidence="1" id="KW-0812">Transmembrane</keyword>
<keyword evidence="1" id="KW-1133">Transmembrane helix</keyword>
<proteinExistence type="predicted"/>
<keyword evidence="1" id="KW-0472">Membrane</keyword>
<dbReference type="Proteomes" id="UP000298061">
    <property type="component" value="Unassembled WGS sequence"/>
</dbReference>
<sequence>MPPNTQQNYNIKISNLASSGTVLLYNNVMIAIVLLSIPFRKTIKLPMPEAVTSRSPAMLNPPRPSKAGCHQFTFTT</sequence>
<evidence type="ECO:0000313" key="3">
    <source>
        <dbReference type="Proteomes" id="UP000298061"/>
    </source>
</evidence>
<name>A0A4Y9ZVC5_9AGAM</name>
<comment type="caution">
    <text evidence="2">The sequence shown here is derived from an EMBL/GenBank/DDBJ whole genome shotgun (WGS) entry which is preliminary data.</text>
</comment>